<dbReference type="Proteomes" id="UP000009328">
    <property type="component" value="Unassembled WGS sequence"/>
</dbReference>
<dbReference type="InParanoid" id="K0KQ64"/>
<comment type="caution">
    <text evidence="1">The sequence shown here is derived from an EMBL/GenBank/DDBJ whole genome shotgun (WGS) entry which is preliminary data.</text>
</comment>
<proteinExistence type="predicted"/>
<organism evidence="1 2">
    <name type="scientific">Wickerhamomyces ciferrii (strain ATCC 14091 / BCRC 22168 / CBS 111 / JCM 3599 / NBRC 0793 / NRRL Y-1031 F-60-10)</name>
    <name type="common">Yeast</name>
    <name type="synonym">Pichia ciferrii</name>
    <dbReference type="NCBI Taxonomy" id="1206466"/>
    <lineage>
        <taxon>Eukaryota</taxon>
        <taxon>Fungi</taxon>
        <taxon>Dikarya</taxon>
        <taxon>Ascomycota</taxon>
        <taxon>Saccharomycotina</taxon>
        <taxon>Saccharomycetes</taxon>
        <taxon>Phaffomycetales</taxon>
        <taxon>Wickerhamomycetaceae</taxon>
        <taxon>Wickerhamomyces</taxon>
    </lineage>
</organism>
<reference evidence="1 2" key="1">
    <citation type="journal article" date="2012" name="Eukaryot. Cell">
        <title>Draft genome sequence of Wickerhamomyces ciferrii NRRL Y-1031 F-60-10.</title>
        <authorList>
            <person name="Schneider J."/>
            <person name="Andrea H."/>
            <person name="Blom J."/>
            <person name="Jaenicke S."/>
            <person name="Ruckert C."/>
            <person name="Schorsch C."/>
            <person name="Szczepanowski R."/>
            <person name="Farwick M."/>
            <person name="Goesmann A."/>
            <person name="Puhler A."/>
            <person name="Schaffer S."/>
            <person name="Tauch A."/>
            <person name="Kohler T."/>
            <person name="Brinkrolf K."/>
        </authorList>
    </citation>
    <scope>NUCLEOTIDE SEQUENCE [LARGE SCALE GENOMIC DNA]</scope>
    <source>
        <strain evidence="2">ATCC 14091 / BCRC 22168 / CBS 111 / JCM 3599 / NBRC 0793 / NRRL Y-1031 F-60-10</strain>
    </source>
</reference>
<keyword evidence="2" id="KW-1185">Reference proteome</keyword>
<evidence type="ECO:0000313" key="2">
    <source>
        <dbReference type="Proteomes" id="UP000009328"/>
    </source>
</evidence>
<dbReference type="AlphaFoldDB" id="K0KQ64"/>
<gene>
    <name evidence="1" type="ORF">BN7_3854</name>
</gene>
<accession>K0KQ64</accession>
<sequence length="210" mass="23545">MNVKFPVKLAMKERRSISSSSQQSFTNLRTPHNIQNQYEYENAVIDEEEDPLNDIDSPNLIATSVENNSLLSSNSTISLLSLNNKPVLSRNTSFSQPGLSSINSNSNTSSIFNNPIMFQRVNLRRISNAQHERNTSINSIPPLNIDTLPETPNLDPVSIQNSPSNFWLNKPNLYRHGSINNQMNIDSPFLYPVKGHDGNVTPLILSPKKE</sequence>
<name>K0KQ64_WICCF</name>
<dbReference type="HOGENOM" id="CLU_1310962_0_0_1"/>
<dbReference type="EMBL" id="CAIF01000120">
    <property type="protein sequence ID" value="CCH44292.1"/>
    <property type="molecule type" value="Genomic_DNA"/>
</dbReference>
<protein>
    <submittedName>
        <fullName evidence="1">Uncharacterized protein</fullName>
    </submittedName>
</protein>
<evidence type="ECO:0000313" key="1">
    <source>
        <dbReference type="EMBL" id="CCH44292.1"/>
    </source>
</evidence>